<name>E8WYG1_GRATM</name>
<proteinExistence type="predicted"/>
<dbReference type="HOGENOM" id="CLU_1592250_0_0_0"/>
<dbReference type="PaxDb" id="1198114-AciX9_2844"/>
<gene>
    <name evidence="2" type="ordered locus">AciX9_2844</name>
</gene>
<sequence length="167" mass="17428">MTHLTEPELYTLLDPEAGAPANSHLAACSHCRAELDSLRATFTLLRETTTHYAASNAPRAMPSAVATRHQPLFNLRPALAGWASAAVLLAAGAVGLANLHHPAAPVAVNTPVAMAVAEPNTSDEALLQSVSDAIDQPVPTSLSILAEPSTQSQPTSSVQKVQPERTN</sequence>
<dbReference type="KEGG" id="acm:AciX9_2844"/>
<protein>
    <submittedName>
        <fullName evidence="2">Uncharacterized protein</fullName>
    </submittedName>
</protein>
<organism evidence="3">
    <name type="scientific">Granulicella tundricola (strain ATCC BAA-1859 / DSM 23138 / MP5ACTX9)</name>
    <dbReference type="NCBI Taxonomy" id="1198114"/>
    <lineage>
        <taxon>Bacteria</taxon>
        <taxon>Pseudomonadati</taxon>
        <taxon>Acidobacteriota</taxon>
        <taxon>Terriglobia</taxon>
        <taxon>Terriglobales</taxon>
        <taxon>Acidobacteriaceae</taxon>
        <taxon>Granulicella</taxon>
    </lineage>
</organism>
<evidence type="ECO:0000313" key="2">
    <source>
        <dbReference type="EMBL" id="ADW69867.1"/>
    </source>
</evidence>
<dbReference type="Gene3D" id="1.10.10.1320">
    <property type="entry name" value="Anti-sigma factor, zinc-finger domain"/>
    <property type="match status" value="1"/>
</dbReference>
<accession>E8WYG1</accession>
<dbReference type="Proteomes" id="UP000000343">
    <property type="component" value="Chromosome"/>
</dbReference>
<evidence type="ECO:0000313" key="3">
    <source>
        <dbReference type="Proteomes" id="UP000000343"/>
    </source>
</evidence>
<dbReference type="RefSeq" id="WP_013581182.1">
    <property type="nucleotide sequence ID" value="NC_015064.1"/>
</dbReference>
<dbReference type="AlphaFoldDB" id="E8WYG1"/>
<dbReference type="InterPro" id="IPR041916">
    <property type="entry name" value="Anti_sigma_zinc_sf"/>
</dbReference>
<keyword evidence="3" id="KW-1185">Reference proteome</keyword>
<feature type="compositionally biased region" description="Low complexity" evidence="1">
    <location>
        <begin position="148"/>
        <end position="161"/>
    </location>
</feature>
<reference evidence="3" key="1">
    <citation type="submission" date="2011-01" db="EMBL/GenBank/DDBJ databases">
        <title>Complete sequence of chromosome of Acidobacterium sp. MP5ACTX9.</title>
        <authorList>
            <consortium name="US DOE Joint Genome Institute"/>
            <person name="Lucas S."/>
            <person name="Copeland A."/>
            <person name="Lapidus A."/>
            <person name="Cheng J.-F."/>
            <person name="Goodwin L."/>
            <person name="Pitluck S."/>
            <person name="Teshima H."/>
            <person name="Detter J.C."/>
            <person name="Han C."/>
            <person name="Tapia R."/>
            <person name="Land M."/>
            <person name="Hauser L."/>
            <person name="Kyrpides N."/>
            <person name="Ivanova N."/>
            <person name="Ovchinnikova G."/>
            <person name="Pagani I."/>
            <person name="Rawat S.R."/>
            <person name="Mannisto M."/>
            <person name="Haggblom M.M."/>
            <person name="Woyke T."/>
        </authorList>
    </citation>
    <scope>NUCLEOTIDE SEQUENCE [LARGE SCALE GENOMIC DNA]</scope>
    <source>
        <strain evidence="3">MP5ACTX9</strain>
    </source>
</reference>
<dbReference type="STRING" id="1198114.AciX9_2844"/>
<feature type="region of interest" description="Disordered" evidence="1">
    <location>
        <begin position="138"/>
        <end position="167"/>
    </location>
</feature>
<evidence type="ECO:0000256" key="1">
    <source>
        <dbReference type="SAM" id="MobiDB-lite"/>
    </source>
</evidence>
<dbReference type="OrthoDB" id="153510at2"/>
<dbReference type="EMBL" id="CP002480">
    <property type="protein sequence ID" value="ADW69867.1"/>
    <property type="molecule type" value="Genomic_DNA"/>
</dbReference>